<evidence type="ECO:0000256" key="1">
    <source>
        <dbReference type="SAM" id="MobiDB-lite"/>
    </source>
</evidence>
<evidence type="ECO:0000313" key="2">
    <source>
        <dbReference type="EMBL" id="KAG9396313.1"/>
    </source>
</evidence>
<keyword evidence="3" id="KW-1185">Reference proteome</keyword>
<name>A0A8J6AX32_9EUKA</name>
<sequence length="222" mass="24995">MESKTVPTLQPHNDELPMNPHTPVSCVDEFLTRCMTRANVIEEEIEHTVAEVRRIRESVDTFTGLTPDWQEKVANLLQTARKLELDLHHERLRSLEQFSTDIHSALSMDDIAMAAAGCSDSDEPSPPRTQHRRGTGSQTYLGSSSEGGLRRMASKGLLKIVGLDKQDGDLTMKKLTDARIQARLDLKALKEKHATKEIQAQIEVCMQRLRNLDTQITAKLDR</sequence>
<comment type="caution">
    <text evidence="2">The sequence shown here is derived from an EMBL/GenBank/DDBJ whole genome shotgun (WGS) entry which is preliminary data.</text>
</comment>
<dbReference type="AlphaFoldDB" id="A0A8J6AX32"/>
<accession>A0A8J6AX32</accession>
<dbReference type="EMBL" id="JAHDYR010000006">
    <property type="protein sequence ID" value="KAG9396313.1"/>
    <property type="molecule type" value="Genomic_DNA"/>
</dbReference>
<gene>
    <name evidence="2" type="ORF">J8273_2044</name>
</gene>
<organism evidence="2 3">
    <name type="scientific">Carpediemonas membranifera</name>
    <dbReference type="NCBI Taxonomy" id="201153"/>
    <lineage>
        <taxon>Eukaryota</taxon>
        <taxon>Metamonada</taxon>
        <taxon>Carpediemonas-like organisms</taxon>
        <taxon>Carpediemonas</taxon>
    </lineage>
</organism>
<evidence type="ECO:0000313" key="3">
    <source>
        <dbReference type="Proteomes" id="UP000717585"/>
    </source>
</evidence>
<dbReference type="Proteomes" id="UP000717585">
    <property type="component" value="Unassembled WGS sequence"/>
</dbReference>
<feature type="region of interest" description="Disordered" evidence="1">
    <location>
        <begin position="116"/>
        <end position="148"/>
    </location>
</feature>
<protein>
    <submittedName>
        <fullName evidence="2">Uncharacterized protein</fullName>
    </submittedName>
</protein>
<proteinExistence type="predicted"/>
<reference evidence="2" key="1">
    <citation type="submission" date="2021-05" db="EMBL/GenBank/DDBJ databases">
        <title>A free-living protist that lacks canonical eukaryotic 1 DNA replication and segregation systems.</title>
        <authorList>
            <person name="Salas-Leiva D.E."/>
            <person name="Tromer E.C."/>
            <person name="Curtis B.A."/>
            <person name="Jerlstrom-Hultqvist J."/>
            <person name="Kolisko M."/>
            <person name="Yi Z."/>
            <person name="Salas-Leiva J.S."/>
            <person name="Gallot-Lavallee L."/>
            <person name="Kops G.J.P.L."/>
            <person name="Archibald J.M."/>
            <person name="Simpson A.G.B."/>
            <person name="Roger A.J."/>
        </authorList>
    </citation>
    <scope>NUCLEOTIDE SEQUENCE</scope>
    <source>
        <strain evidence="2">BICM</strain>
    </source>
</reference>
<feature type="compositionally biased region" description="Polar residues" evidence="1">
    <location>
        <begin position="135"/>
        <end position="146"/>
    </location>
</feature>
<feature type="region of interest" description="Disordered" evidence="1">
    <location>
        <begin position="1"/>
        <end position="21"/>
    </location>
</feature>
<feature type="compositionally biased region" description="Polar residues" evidence="1">
    <location>
        <begin position="1"/>
        <end position="11"/>
    </location>
</feature>